<accession>A0A382TTZ4</accession>
<feature type="non-terminal residue" evidence="1">
    <location>
        <position position="50"/>
    </location>
</feature>
<dbReference type="EMBL" id="UINC01138786">
    <property type="protein sequence ID" value="SVD24948.1"/>
    <property type="molecule type" value="Genomic_DNA"/>
</dbReference>
<name>A0A382TTZ4_9ZZZZ</name>
<gene>
    <name evidence="1" type="ORF">METZ01_LOCUS377802</name>
</gene>
<protein>
    <submittedName>
        <fullName evidence="1">Uncharacterized protein</fullName>
    </submittedName>
</protein>
<reference evidence="1" key="1">
    <citation type="submission" date="2018-05" db="EMBL/GenBank/DDBJ databases">
        <authorList>
            <person name="Lanie J.A."/>
            <person name="Ng W.-L."/>
            <person name="Kazmierczak K.M."/>
            <person name="Andrzejewski T.M."/>
            <person name="Davidsen T.M."/>
            <person name="Wayne K.J."/>
            <person name="Tettelin H."/>
            <person name="Glass J.I."/>
            <person name="Rusch D."/>
            <person name="Podicherti R."/>
            <person name="Tsui H.-C.T."/>
            <person name="Winkler M.E."/>
        </authorList>
    </citation>
    <scope>NUCLEOTIDE SEQUENCE</scope>
</reference>
<sequence>MHTKSRVDPWQNPNYFVGNQALATMTNTNEQGRDLPMNAEIISIGSELLL</sequence>
<dbReference type="AlphaFoldDB" id="A0A382TTZ4"/>
<organism evidence="1">
    <name type="scientific">marine metagenome</name>
    <dbReference type="NCBI Taxonomy" id="408172"/>
    <lineage>
        <taxon>unclassified sequences</taxon>
        <taxon>metagenomes</taxon>
        <taxon>ecological metagenomes</taxon>
    </lineage>
</organism>
<proteinExistence type="predicted"/>
<evidence type="ECO:0000313" key="1">
    <source>
        <dbReference type="EMBL" id="SVD24948.1"/>
    </source>
</evidence>